<feature type="transmembrane region" description="Helical" evidence="1">
    <location>
        <begin position="372"/>
        <end position="391"/>
    </location>
</feature>
<gene>
    <name evidence="3" type="ORF">B0H63DRAFT_121054</name>
</gene>
<feature type="domain" description="Acyltransferase 3" evidence="2">
    <location>
        <begin position="65"/>
        <end position="435"/>
    </location>
</feature>
<feature type="transmembrane region" description="Helical" evidence="1">
    <location>
        <begin position="325"/>
        <end position="344"/>
    </location>
</feature>
<dbReference type="InterPro" id="IPR002656">
    <property type="entry name" value="Acyl_transf_3_dom"/>
</dbReference>
<comment type="caution">
    <text evidence="3">The sequence shown here is derived from an EMBL/GenBank/DDBJ whole genome shotgun (WGS) entry which is preliminary data.</text>
</comment>
<dbReference type="PANTHER" id="PTHR23028">
    <property type="entry name" value="ACETYLTRANSFERASE"/>
    <property type="match status" value="1"/>
</dbReference>
<evidence type="ECO:0000313" key="3">
    <source>
        <dbReference type="EMBL" id="KAK3390630.1"/>
    </source>
</evidence>
<accession>A0AAE0P072</accession>
<dbReference type="InterPro" id="IPR050879">
    <property type="entry name" value="Acyltransferase_3"/>
</dbReference>
<keyword evidence="1" id="KW-0472">Membrane</keyword>
<keyword evidence="4" id="KW-1185">Reference proteome</keyword>
<feature type="transmembrane region" description="Helical" evidence="1">
    <location>
        <begin position="241"/>
        <end position="259"/>
    </location>
</feature>
<evidence type="ECO:0000259" key="2">
    <source>
        <dbReference type="Pfam" id="PF01757"/>
    </source>
</evidence>
<keyword evidence="1" id="KW-0812">Transmembrane</keyword>
<feature type="transmembrane region" description="Helical" evidence="1">
    <location>
        <begin position="173"/>
        <end position="195"/>
    </location>
</feature>
<keyword evidence="3" id="KW-0808">Transferase</keyword>
<name>A0AAE0P072_9PEZI</name>
<evidence type="ECO:0000256" key="1">
    <source>
        <dbReference type="SAM" id="Phobius"/>
    </source>
</evidence>
<feature type="transmembrane region" description="Helical" evidence="1">
    <location>
        <begin position="271"/>
        <end position="292"/>
    </location>
</feature>
<organism evidence="3 4">
    <name type="scientific">Podospora didyma</name>
    <dbReference type="NCBI Taxonomy" id="330526"/>
    <lineage>
        <taxon>Eukaryota</taxon>
        <taxon>Fungi</taxon>
        <taxon>Dikarya</taxon>
        <taxon>Ascomycota</taxon>
        <taxon>Pezizomycotina</taxon>
        <taxon>Sordariomycetes</taxon>
        <taxon>Sordariomycetidae</taxon>
        <taxon>Sordariales</taxon>
        <taxon>Podosporaceae</taxon>
        <taxon>Podospora</taxon>
    </lineage>
</organism>
<dbReference type="Pfam" id="PF01757">
    <property type="entry name" value="Acyl_transf_3"/>
    <property type="match status" value="1"/>
</dbReference>
<dbReference type="PANTHER" id="PTHR23028:SF125">
    <property type="entry name" value="ACYLTRANSFERASE"/>
    <property type="match status" value="1"/>
</dbReference>
<dbReference type="GO" id="GO:0016747">
    <property type="term" value="F:acyltransferase activity, transferring groups other than amino-acyl groups"/>
    <property type="evidence" value="ECO:0007669"/>
    <property type="project" value="InterPro"/>
</dbReference>
<dbReference type="Proteomes" id="UP001285441">
    <property type="component" value="Unassembled WGS sequence"/>
</dbReference>
<evidence type="ECO:0000313" key="4">
    <source>
        <dbReference type="Proteomes" id="UP001285441"/>
    </source>
</evidence>
<feature type="transmembrane region" description="Helical" evidence="1">
    <location>
        <begin position="123"/>
        <end position="142"/>
    </location>
</feature>
<keyword evidence="3" id="KW-0012">Acyltransferase</keyword>
<dbReference type="AlphaFoldDB" id="A0AAE0P072"/>
<reference evidence="3" key="1">
    <citation type="journal article" date="2023" name="Mol. Phylogenet. Evol.">
        <title>Genome-scale phylogeny and comparative genomics of the fungal order Sordariales.</title>
        <authorList>
            <person name="Hensen N."/>
            <person name="Bonometti L."/>
            <person name="Westerberg I."/>
            <person name="Brannstrom I.O."/>
            <person name="Guillou S."/>
            <person name="Cros-Aarteil S."/>
            <person name="Calhoun S."/>
            <person name="Haridas S."/>
            <person name="Kuo A."/>
            <person name="Mondo S."/>
            <person name="Pangilinan J."/>
            <person name="Riley R."/>
            <person name="LaButti K."/>
            <person name="Andreopoulos B."/>
            <person name="Lipzen A."/>
            <person name="Chen C."/>
            <person name="Yan M."/>
            <person name="Daum C."/>
            <person name="Ng V."/>
            <person name="Clum A."/>
            <person name="Steindorff A."/>
            <person name="Ohm R.A."/>
            <person name="Martin F."/>
            <person name="Silar P."/>
            <person name="Natvig D.O."/>
            <person name="Lalanne C."/>
            <person name="Gautier V."/>
            <person name="Ament-Velasquez S.L."/>
            <person name="Kruys A."/>
            <person name="Hutchinson M.I."/>
            <person name="Powell A.J."/>
            <person name="Barry K."/>
            <person name="Miller A.N."/>
            <person name="Grigoriev I.V."/>
            <person name="Debuchy R."/>
            <person name="Gladieux P."/>
            <person name="Hiltunen Thoren M."/>
            <person name="Johannesson H."/>
        </authorList>
    </citation>
    <scope>NUCLEOTIDE SEQUENCE</scope>
    <source>
        <strain evidence="3">CBS 232.78</strain>
    </source>
</reference>
<keyword evidence="1" id="KW-1133">Transmembrane helix</keyword>
<sequence length="522" mass="59183">MHSRREGILDGTGADAAAVRARTPDSSLPLGSALPSMGGTLRWLRHLVWPKGNSDGSQRQLRSTAYLDGLRGFAAFLVYIHHHELWTHVATNAAGTNDYKIFESGFGQDGIFRFATFPGIRNFFTGGHMAVAVFYVISGYVLSAKSLSLIHANEQLKLSEVLASSFFRRWFRLYLPLIVTTLVWVTSWHVFGVWVQNIHPKGTLGEELWNWYREFKSFSFLFRDGGDVWVSYNTHLWSIPLEMKGSIIIFAALASLSRATTKARLLCEAFLVYYFMYIVDGYYLALFMSGMLQCDLDLLARRSTADGGITYFPRFLRRLEPFKTFIFYHLFVIGILLAGVPTHTDKVEDLREAPGWYYLSYLKPSAVYDSKWFYLSVAANMIMACVPRIHWLRAFFESRFCQFLGRVSFALYLVHGPILGSVGDRVYHAVGWVRALGDGSKELAPWINILPLSRFGPMGLEIAFVIPQMILLPLTLWVADLTTRIVDEPSVRFASWLYKRTLGGAAPLEPKPEDSLPLMRLA</sequence>
<reference evidence="3" key="2">
    <citation type="submission" date="2023-06" db="EMBL/GenBank/DDBJ databases">
        <authorList>
            <consortium name="Lawrence Berkeley National Laboratory"/>
            <person name="Haridas S."/>
            <person name="Hensen N."/>
            <person name="Bonometti L."/>
            <person name="Westerberg I."/>
            <person name="Brannstrom I.O."/>
            <person name="Guillou S."/>
            <person name="Cros-Aarteil S."/>
            <person name="Calhoun S."/>
            <person name="Kuo A."/>
            <person name="Mondo S."/>
            <person name="Pangilinan J."/>
            <person name="Riley R."/>
            <person name="LaButti K."/>
            <person name="Andreopoulos B."/>
            <person name="Lipzen A."/>
            <person name="Chen C."/>
            <person name="Yanf M."/>
            <person name="Daum C."/>
            <person name="Ng V."/>
            <person name="Clum A."/>
            <person name="Steindorff A."/>
            <person name="Ohm R."/>
            <person name="Martin F."/>
            <person name="Silar P."/>
            <person name="Natvig D."/>
            <person name="Lalanne C."/>
            <person name="Gautier V."/>
            <person name="Ament-velasquez S.L."/>
            <person name="Kruys A."/>
            <person name="Hutchinson M.I."/>
            <person name="Powell A.J."/>
            <person name="Barry K."/>
            <person name="Miller A.N."/>
            <person name="Grigoriev I.V."/>
            <person name="Debuchy R."/>
            <person name="Gladieux P."/>
            <person name="Thoren M.H."/>
            <person name="Johannesson H."/>
        </authorList>
    </citation>
    <scope>NUCLEOTIDE SEQUENCE</scope>
    <source>
        <strain evidence="3">CBS 232.78</strain>
    </source>
</reference>
<protein>
    <submittedName>
        <fullName evidence="3">Acyltransferase family-domain-containing protein</fullName>
    </submittedName>
</protein>
<dbReference type="EMBL" id="JAULSW010000002">
    <property type="protein sequence ID" value="KAK3390630.1"/>
    <property type="molecule type" value="Genomic_DNA"/>
</dbReference>
<proteinExistence type="predicted"/>